<dbReference type="Pfam" id="PF20555">
    <property type="entry name" value="DUF6767"/>
    <property type="match status" value="1"/>
</dbReference>
<dbReference type="AlphaFoldDB" id="A0AAU7TEG5"/>
<feature type="compositionally biased region" description="Basic and acidic residues" evidence="1">
    <location>
        <begin position="66"/>
        <end position="75"/>
    </location>
</feature>
<organism evidence="2">
    <name type="scientific">Kribbella sp. HUAS MG21</name>
    <dbReference type="NCBI Taxonomy" id="3160966"/>
    <lineage>
        <taxon>Bacteria</taxon>
        <taxon>Bacillati</taxon>
        <taxon>Actinomycetota</taxon>
        <taxon>Actinomycetes</taxon>
        <taxon>Propionibacteriales</taxon>
        <taxon>Kribbellaceae</taxon>
        <taxon>Kribbella</taxon>
    </lineage>
</organism>
<feature type="region of interest" description="Disordered" evidence="1">
    <location>
        <begin position="66"/>
        <end position="86"/>
    </location>
</feature>
<evidence type="ECO:0000256" key="1">
    <source>
        <dbReference type="SAM" id="MobiDB-lite"/>
    </source>
</evidence>
<gene>
    <name evidence="2" type="ORF">ABN611_01265</name>
</gene>
<evidence type="ECO:0000313" key="2">
    <source>
        <dbReference type="EMBL" id="XBV25049.1"/>
    </source>
</evidence>
<dbReference type="InterPro" id="IPR046658">
    <property type="entry name" value="DUF6767"/>
</dbReference>
<proteinExistence type="predicted"/>
<reference evidence="2" key="1">
    <citation type="submission" date="2024-06" db="EMBL/GenBank/DDBJ databases">
        <title>Kribbella sp. strain HUAS MG21 genome sequences.</title>
        <authorList>
            <person name="Mo P."/>
        </authorList>
    </citation>
    <scope>NUCLEOTIDE SEQUENCE</scope>
    <source>
        <strain evidence="2">HUAS MG21</strain>
    </source>
</reference>
<protein>
    <submittedName>
        <fullName evidence="2">DUF6767 domain-containing protein</fullName>
    </submittedName>
</protein>
<dbReference type="RefSeq" id="WP_350277864.1">
    <property type="nucleotide sequence ID" value="NZ_CP158165.1"/>
</dbReference>
<name>A0AAU7TEG5_9ACTN</name>
<dbReference type="EMBL" id="CP158165">
    <property type="protein sequence ID" value="XBV25049.1"/>
    <property type="molecule type" value="Genomic_DNA"/>
</dbReference>
<sequence>MLCARRRCAVGQGNLPTTAGTKPPTSKCPVRVGDPCSLCVPAATGPQDCSLVCLVMSDPALREEHRSEHLLRRQEPAAVRTSGARH</sequence>
<accession>A0AAU7TEG5</accession>